<organism evidence="2 3">
    <name type="scientific">Thiospirillum jenense</name>
    <dbReference type="NCBI Taxonomy" id="1653858"/>
    <lineage>
        <taxon>Bacteria</taxon>
        <taxon>Pseudomonadati</taxon>
        <taxon>Pseudomonadota</taxon>
        <taxon>Gammaproteobacteria</taxon>
        <taxon>Chromatiales</taxon>
        <taxon>Chromatiaceae</taxon>
        <taxon>Thiospirillum</taxon>
    </lineage>
</organism>
<dbReference type="AlphaFoldDB" id="A0A839H7J9"/>
<dbReference type="EMBL" id="JABVCQ010000001">
    <property type="protein sequence ID" value="MBB1124720.1"/>
    <property type="molecule type" value="Genomic_DNA"/>
</dbReference>
<sequence>MTPTAPVSFPLPLRDLYLSSPAWWPPAIGWWLLIGATTILLIISGIMLYRWWRRRQLRTQVLIELAQIAALNPSPAQIAAIASLLKRVALHRFATEPGIASLSGADWLKFLDQTGGYGQFQHGVGQLLAAGPYAPALPNNDTAAAIAAARTWLERTL</sequence>
<keyword evidence="1" id="KW-0812">Transmembrane</keyword>
<dbReference type="Proteomes" id="UP000548632">
    <property type="component" value="Unassembled WGS sequence"/>
</dbReference>
<proteinExistence type="predicted"/>
<comment type="caution">
    <text evidence="2">The sequence shown here is derived from an EMBL/GenBank/DDBJ whole genome shotgun (WGS) entry which is preliminary data.</text>
</comment>
<feature type="transmembrane region" description="Helical" evidence="1">
    <location>
        <begin position="28"/>
        <end position="49"/>
    </location>
</feature>
<keyword evidence="1" id="KW-1133">Transmembrane helix</keyword>
<dbReference type="Pfam" id="PF14316">
    <property type="entry name" value="DUF4381"/>
    <property type="match status" value="1"/>
</dbReference>
<protein>
    <submittedName>
        <fullName evidence="2">DUF4381 domain-containing protein</fullName>
    </submittedName>
</protein>
<evidence type="ECO:0000313" key="3">
    <source>
        <dbReference type="Proteomes" id="UP000548632"/>
    </source>
</evidence>
<accession>A0A839H7J9</accession>
<gene>
    <name evidence="2" type="ORF">HUK38_00555</name>
</gene>
<dbReference type="InterPro" id="IPR025489">
    <property type="entry name" value="DUF4381"/>
</dbReference>
<dbReference type="RefSeq" id="WP_182581819.1">
    <property type="nucleotide sequence ID" value="NZ_JABVCQ010000001.1"/>
</dbReference>
<keyword evidence="3" id="KW-1185">Reference proteome</keyword>
<evidence type="ECO:0000313" key="2">
    <source>
        <dbReference type="EMBL" id="MBB1124720.1"/>
    </source>
</evidence>
<reference evidence="2 3" key="1">
    <citation type="journal article" date="2020" name="Arch. Microbiol.">
        <title>The genome sequence of the giant phototrophic gammaproteobacterium Thiospirillum jenense gives insight into its physiological properties and phylogenetic relationships.</title>
        <authorList>
            <person name="Imhoff J.F."/>
            <person name="Meyer T.E."/>
            <person name="Kyndt J.A."/>
        </authorList>
    </citation>
    <scope>NUCLEOTIDE SEQUENCE [LARGE SCALE GENOMIC DNA]</scope>
    <source>
        <strain evidence="2 3">DSM 216</strain>
    </source>
</reference>
<keyword evidence="1" id="KW-0472">Membrane</keyword>
<name>A0A839H7J9_9GAMM</name>
<evidence type="ECO:0000256" key="1">
    <source>
        <dbReference type="SAM" id="Phobius"/>
    </source>
</evidence>